<dbReference type="RefSeq" id="WP_307479233.1">
    <property type="nucleotide sequence ID" value="NZ_JAUSUB010000036.1"/>
</dbReference>
<proteinExistence type="predicted"/>
<dbReference type="PROSITE" id="PS51257">
    <property type="entry name" value="PROKAR_LIPOPROTEIN"/>
    <property type="match status" value="1"/>
</dbReference>
<reference evidence="2 3" key="1">
    <citation type="submission" date="2023-07" db="EMBL/GenBank/DDBJ databases">
        <title>Genomic Encyclopedia of Type Strains, Phase IV (KMG-IV): sequencing the most valuable type-strain genomes for metagenomic binning, comparative biology and taxonomic classification.</title>
        <authorList>
            <person name="Goeker M."/>
        </authorList>
    </citation>
    <scope>NUCLEOTIDE SEQUENCE [LARGE SCALE GENOMIC DNA]</scope>
    <source>
        <strain evidence="2 3">DSM 23494</strain>
    </source>
</reference>
<gene>
    <name evidence="2" type="ORF">J2S17_005225</name>
</gene>
<keyword evidence="2" id="KW-0449">Lipoprotein</keyword>
<feature type="signal peptide" evidence="1">
    <location>
        <begin position="1"/>
        <end position="19"/>
    </location>
</feature>
<organism evidence="2 3">
    <name type="scientific">Cytobacillus purgationiresistens</name>
    <dbReference type="NCBI Taxonomy" id="863449"/>
    <lineage>
        <taxon>Bacteria</taxon>
        <taxon>Bacillati</taxon>
        <taxon>Bacillota</taxon>
        <taxon>Bacilli</taxon>
        <taxon>Bacillales</taxon>
        <taxon>Bacillaceae</taxon>
        <taxon>Cytobacillus</taxon>
    </lineage>
</organism>
<name>A0ABU0AQ18_9BACI</name>
<keyword evidence="1" id="KW-0732">Signal</keyword>
<dbReference type="Proteomes" id="UP001238088">
    <property type="component" value="Unassembled WGS sequence"/>
</dbReference>
<evidence type="ECO:0000256" key="1">
    <source>
        <dbReference type="SAM" id="SignalP"/>
    </source>
</evidence>
<sequence>MKKFFIILLVLLLVGCSNGKTEVNSKSENEEIAVIDQLPDFPMPLNYFIYEFNKMED</sequence>
<protein>
    <submittedName>
        <fullName evidence="2">PBP1b-binding outer membrane lipoprotein LpoB</fullName>
    </submittedName>
</protein>
<comment type="caution">
    <text evidence="2">The sequence shown here is derived from an EMBL/GenBank/DDBJ whole genome shotgun (WGS) entry which is preliminary data.</text>
</comment>
<evidence type="ECO:0000313" key="3">
    <source>
        <dbReference type="Proteomes" id="UP001238088"/>
    </source>
</evidence>
<feature type="chain" id="PRO_5045802727" evidence="1">
    <location>
        <begin position="20"/>
        <end position="57"/>
    </location>
</feature>
<keyword evidence="3" id="KW-1185">Reference proteome</keyword>
<dbReference type="EMBL" id="JAUSUB010000036">
    <property type="protein sequence ID" value="MDQ0273293.1"/>
    <property type="molecule type" value="Genomic_DNA"/>
</dbReference>
<accession>A0ABU0AQ18</accession>
<evidence type="ECO:0000313" key="2">
    <source>
        <dbReference type="EMBL" id="MDQ0273293.1"/>
    </source>
</evidence>